<sequence length="68" mass="7710">MKAAPPGWEPHKIMSRIDGWVVDPDDEDRIPTVVAELIARAMPQLGDHTVADIRARMYARHRKVLGHD</sequence>
<dbReference type="RefSeq" id="WP_079599651.1">
    <property type="nucleotide sequence ID" value="NZ_LT670817.1"/>
</dbReference>
<dbReference type="Proteomes" id="UP000189796">
    <property type="component" value="Chromosome I"/>
</dbReference>
<dbReference type="AlphaFoldDB" id="A0A1M5GY21"/>
<accession>A0A1M5GY21</accession>
<evidence type="ECO:0000313" key="2">
    <source>
        <dbReference type="Proteomes" id="UP000189796"/>
    </source>
</evidence>
<dbReference type="EMBL" id="LT670817">
    <property type="protein sequence ID" value="SHG08621.1"/>
    <property type="molecule type" value="Genomic_DNA"/>
</dbReference>
<gene>
    <name evidence="1" type="ORF">SAMN05443248_0230</name>
</gene>
<name>A0A1M5GY21_9BRAD</name>
<dbReference type="OrthoDB" id="8249715at2"/>
<reference evidence="1 2" key="1">
    <citation type="submission" date="2016-11" db="EMBL/GenBank/DDBJ databases">
        <authorList>
            <person name="Jaros S."/>
            <person name="Januszkiewicz K."/>
            <person name="Wedrychowicz H."/>
        </authorList>
    </citation>
    <scope>NUCLEOTIDE SEQUENCE [LARGE SCALE GENOMIC DNA]</scope>
    <source>
        <strain evidence="1 2">GAS138</strain>
    </source>
</reference>
<evidence type="ECO:0000313" key="1">
    <source>
        <dbReference type="EMBL" id="SHG08621.1"/>
    </source>
</evidence>
<protein>
    <submittedName>
        <fullName evidence="1">Uncharacterized protein</fullName>
    </submittedName>
</protein>
<organism evidence="1 2">
    <name type="scientific">Bradyrhizobium erythrophlei</name>
    <dbReference type="NCBI Taxonomy" id="1437360"/>
    <lineage>
        <taxon>Bacteria</taxon>
        <taxon>Pseudomonadati</taxon>
        <taxon>Pseudomonadota</taxon>
        <taxon>Alphaproteobacteria</taxon>
        <taxon>Hyphomicrobiales</taxon>
        <taxon>Nitrobacteraceae</taxon>
        <taxon>Bradyrhizobium</taxon>
    </lineage>
</organism>
<proteinExistence type="predicted"/>